<dbReference type="GO" id="GO:0016301">
    <property type="term" value="F:kinase activity"/>
    <property type="evidence" value="ECO:0007669"/>
    <property type="project" value="UniProtKB-KW"/>
</dbReference>
<evidence type="ECO:0000256" key="18">
    <source>
        <dbReference type="ARBA" id="ARBA00022842"/>
    </source>
</evidence>
<feature type="domain" description="Pterin-binding" evidence="25">
    <location>
        <begin position="239"/>
        <end position="508"/>
    </location>
</feature>
<dbReference type="GO" id="GO:0046872">
    <property type="term" value="F:metal ion binding"/>
    <property type="evidence" value="ECO:0007669"/>
    <property type="project" value="UniProtKB-KW"/>
</dbReference>
<dbReference type="GO" id="GO:0005524">
    <property type="term" value="F:ATP binding"/>
    <property type="evidence" value="ECO:0007669"/>
    <property type="project" value="UniProtKB-KW"/>
</dbReference>
<dbReference type="EC" id="2.7.6.3" evidence="12"/>
<reference evidence="26 27" key="1">
    <citation type="journal article" date="2018" name="BMC Genomics">
        <title>Comparative genome analyses reveal sequence features reflecting distinct modes of host-adaptation between dicot and monocot powdery mildew.</title>
        <authorList>
            <person name="Wu Y."/>
            <person name="Ma X."/>
            <person name="Pan Z."/>
            <person name="Kale S.D."/>
            <person name="Song Y."/>
            <person name="King H."/>
            <person name="Zhang Q."/>
            <person name="Presley C."/>
            <person name="Deng X."/>
            <person name="Wei C.I."/>
            <person name="Xiao S."/>
        </authorList>
    </citation>
    <scope>NUCLEOTIDE SEQUENCE [LARGE SCALE GENOMIC DNA]</scope>
    <source>
        <strain evidence="26">UMSG1</strain>
    </source>
</reference>
<evidence type="ECO:0000256" key="6">
    <source>
        <dbReference type="ARBA" id="ARBA00005013"/>
    </source>
</evidence>
<dbReference type="GO" id="GO:0004150">
    <property type="term" value="F:dihydroneopterin aldolase activity"/>
    <property type="evidence" value="ECO:0007669"/>
    <property type="project" value="UniProtKB-EC"/>
</dbReference>
<comment type="cofactor">
    <cofactor evidence="4">
        <name>Mg(2+)</name>
        <dbReference type="ChEBI" id="CHEBI:18420"/>
    </cofactor>
</comment>
<evidence type="ECO:0000256" key="3">
    <source>
        <dbReference type="ARBA" id="ARBA00001353"/>
    </source>
</evidence>
<comment type="pathway">
    <text evidence="6">Cofactor biosynthesis; tetrahydrofolate biosynthesis; 2-amino-4-hydroxy-6-hydroxymethyl-7,8-dihydropteridine diphosphate from 7,8-dihydroneopterin triphosphate: step 3/4.</text>
</comment>
<evidence type="ECO:0000256" key="12">
    <source>
        <dbReference type="ARBA" id="ARBA00013253"/>
    </source>
</evidence>
<evidence type="ECO:0000256" key="7">
    <source>
        <dbReference type="ARBA" id="ARBA00005051"/>
    </source>
</evidence>
<dbReference type="GO" id="GO:0004156">
    <property type="term" value="F:dihydropteroate synthase activity"/>
    <property type="evidence" value="ECO:0007669"/>
    <property type="project" value="UniProtKB-EC"/>
</dbReference>
<evidence type="ECO:0000256" key="10">
    <source>
        <dbReference type="ARBA" id="ARBA00012458"/>
    </source>
</evidence>
<dbReference type="Gene3D" id="3.20.20.20">
    <property type="entry name" value="Dihydropteroate synthase-like"/>
    <property type="match status" value="1"/>
</dbReference>
<evidence type="ECO:0000256" key="20">
    <source>
        <dbReference type="ARBA" id="ARBA00023268"/>
    </source>
</evidence>
<keyword evidence="14" id="KW-0479">Metal-binding</keyword>
<sequence>MIPQSLSRYPRAISSEIVSILFTTFSCRHSSARYYSWTPHSFKSLPGNASLEKICSNSHGRKLAYIALGSNMGDRVRWIEEACTRMSRKEINLKRTSSLWETKPMYVLSQGNFLNGVCEVETKLSPLDLLDELQGIERELGRVKKIDKGPRNIDLDILLYDDELVNHNRLQIPHPGISEREFVLRPLSELIPEKPLYSSSPWKLTRDYLNTLPMSNISTVSPLADNIEPIYPMRPDRQTRIMAILNVSPESFSNERNRFQVPSREETNNIIDRFVNLKASIIDIGGQSSQPSAKNISFEEEINRITPAIEYARQQRMKSSNVTKFAISVDTYRAKVAEAAVKSGADIINDVSAGTLDPEMLPTVAKLGKTICLTHMRGTPDTMDELTDYSEGLIPTIARELIQRIEAAEAAGIKRWRIILDPGIGFAKTVNQNLEILRKFEELRNWPGLQGFPWLIGSSRKRFIGNITGVKIPNERIWGTSATVAAAIIGGADIIRVHDVEEMSQVARMSDAIWRI</sequence>
<dbReference type="EC" id="2.5.1.15" evidence="10"/>
<evidence type="ECO:0000256" key="11">
    <source>
        <dbReference type="ARBA" id="ARBA00013043"/>
    </source>
</evidence>
<comment type="pathway">
    <text evidence="7">Cofactor biosynthesis; tetrahydrofolate biosynthesis; 2-amino-4-hydroxy-6-hydroxymethyl-7,8-dihydropteridine diphosphate from 7,8-dihydroneopterin triphosphate: step 4/4.</text>
</comment>
<keyword evidence="16" id="KW-0418">Kinase</keyword>
<dbReference type="AlphaFoldDB" id="A0A420IZB8"/>
<dbReference type="CDD" id="cd00739">
    <property type="entry name" value="DHPS"/>
    <property type="match status" value="1"/>
</dbReference>
<dbReference type="CDD" id="cd00483">
    <property type="entry name" value="HPPK"/>
    <property type="match status" value="1"/>
</dbReference>
<dbReference type="InterPro" id="IPR000489">
    <property type="entry name" value="Pterin-binding_dom"/>
</dbReference>
<dbReference type="GO" id="GO:0046656">
    <property type="term" value="P:folic acid biosynthetic process"/>
    <property type="evidence" value="ECO:0007669"/>
    <property type="project" value="UniProtKB-KW"/>
</dbReference>
<evidence type="ECO:0000256" key="1">
    <source>
        <dbReference type="ARBA" id="ARBA00000012"/>
    </source>
</evidence>
<evidence type="ECO:0000256" key="15">
    <source>
        <dbReference type="ARBA" id="ARBA00022741"/>
    </source>
</evidence>
<evidence type="ECO:0000256" key="2">
    <source>
        <dbReference type="ARBA" id="ARBA00000198"/>
    </source>
</evidence>
<evidence type="ECO:0000256" key="24">
    <source>
        <dbReference type="ARBA" id="ARBA00068111"/>
    </source>
</evidence>
<comment type="similarity">
    <text evidence="22">In the central section; belongs to the HPPK family.</text>
</comment>
<evidence type="ECO:0000256" key="13">
    <source>
        <dbReference type="ARBA" id="ARBA00022679"/>
    </source>
</evidence>
<dbReference type="InterPro" id="IPR006390">
    <property type="entry name" value="DHP_synth_dom"/>
</dbReference>
<comment type="pathway">
    <text evidence="5">Cofactor biosynthesis; tetrahydrofolate biosynthesis; 7,8-dihydrofolate from 2-amino-4-hydroxy-6-hydroxymethyl-7,8-dihydropteridine diphosphate and 4-aminobenzoate: step 1/2.</text>
</comment>
<evidence type="ECO:0000256" key="17">
    <source>
        <dbReference type="ARBA" id="ARBA00022840"/>
    </source>
</evidence>
<protein>
    <recommendedName>
        <fullName evidence="23">Folic acid synthesis protein FOL1</fullName>
        <ecNumber evidence="10">2.5.1.15</ecNumber>
        <ecNumber evidence="12">2.7.6.3</ecNumber>
        <ecNumber evidence="11">4.1.2.25</ecNumber>
    </recommendedName>
    <alternativeName>
        <fullName evidence="24">Folic acid synthesis protein fol1</fullName>
    </alternativeName>
</protein>
<comment type="caution">
    <text evidence="26">The sequence shown here is derived from an EMBL/GenBank/DDBJ whole genome shotgun (WGS) entry which is preliminary data.</text>
</comment>
<dbReference type="PROSITE" id="PS50972">
    <property type="entry name" value="PTERIN_BINDING"/>
    <property type="match status" value="1"/>
</dbReference>
<accession>A0A420IZB8</accession>
<dbReference type="EMBL" id="MCBS01019867">
    <property type="protein sequence ID" value="RKF79899.1"/>
    <property type="molecule type" value="Genomic_DNA"/>
</dbReference>
<dbReference type="InterPro" id="IPR045031">
    <property type="entry name" value="DHP_synth-like"/>
</dbReference>
<dbReference type="FunFam" id="3.20.20.20:FF:000006">
    <property type="entry name" value="Dihydropteroate synthase"/>
    <property type="match status" value="1"/>
</dbReference>
<evidence type="ECO:0000256" key="8">
    <source>
        <dbReference type="ARBA" id="ARBA00009640"/>
    </source>
</evidence>
<comment type="catalytic activity">
    <reaction evidence="3">
        <text>7,8-dihydroneopterin = 6-hydroxymethyl-7,8-dihydropterin + glycolaldehyde</text>
        <dbReference type="Rhea" id="RHEA:10540"/>
        <dbReference type="ChEBI" id="CHEBI:17001"/>
        <dbReference type="ChEBI" id="CHEBI:17071"/>
        <dbReference type="ChEBI" id="CHEBI:44841"/>
        <dbReference type="EC" id="4.1.2.25"/>
    </reaction>
</comment>
<dbReference type="Proteomes" id="UP000285326">
    <property type="component" value="Unassembled WGS sequence"/>
</dbReference>
<comment type="function">
    <text evidence="21">Catalyzes three sequential steps of tetrahydrofolate biosynthesis.</text>
</comment>
<comment type="catalytic activity">
    <reaction evidence="2">
        <text>6-hydroxymethyl-7,8-dihydropterin + ATP = (7,8-dihydropterin-6-yl)methyl diphosphate + AMP + H(+)</text>
        <dbReference type="Rhea" id="RHEA:11412"/>
        <dbReference type="ChEBI" id="CHEBI:15378"/>
        <dbReference type="ChEBI" id="CHEBI:30616"/>
        <dbReference type="ChEBI" id="CHEBI:44841"/>
        <dbReference type="ChEBI" id="CHEBI:72950"/>
        <dbReference type="ChEBI" id="CHEBI:456215"/>
        <dbReference type="EC" id="2.7.6.3"/>
    </reaction>
</comment>
<evidence type="ECO:0000256" key="4">
    <source>
        <dbReference type="ARBA" id="ARBA00001946"/>
    </source>
</evidence>
<dbReference type="GO" id="GO:0005740">
    <property type="term" value="C:mitochondrial envelope"/>
    <property type="evidence" value="ECO:0007669"/>
    <property type="project" value="TreeGrafter"/>
</dbReference>
<dbReference type="GO" id="GO:0046654">
    <property type="term" value="P:tetrahydrofolate biosynthetic process"/>
    <property type="evidence" value="ECO:0007669"/>
    <property type="project" value="UniProtKB-UniPathway"/>
</dbReference>
<evidence type="ECO:0000256" key="5">
    <source>
        <dbReference type="ARBA" id="ARBA00004763"/>
    </source>
</evidence>
<keyword evidence="18" id="KW-0460">Magnesium</keyword>
<dbReference type="SUPFAM" id="SSF51717">
    <property type="entry name" value="Dihydropteroate synthetase-like"/>
    <property type="match status" value="1"/>
</dbReference>
<keyword evidence="17" id="KW-0067">ATP-binding</keyword>
<evidence type="ECO:0000256" key="23">
    <source>
        <dbReference type="ARBA" id="ARBA00067568"/>
    </source>
</evidence>
<dbReference type="InterPro" id="IPR000550">
    <property type="entry name" value="Hppk"/>
</dbReference>
<dbReference type="PROSITE" id="PS00794">
    <property type="entry name" value="HPPK"/>
    <property type="match status" value="1"/>
</dbReference>
<keyword evidence="13" id="KW-0808">Transferase</keyword>
<comment type="similarity">
    <text evidence="9">In the C-terminal section; belongs to the DHPS family.</text>
</comment>
<keyword evidence="20" id="KW-0511">Multifunctional enzyme</keyword>
<evidence type="ECO:0000256" key="9">
    <source>
        <dbReference type="ARBA" id="ARBA00009951"/>
    </source>
</evidence>
<dbReference type="NCBIfam" id="TIGR01496">
    <property type="entry name" value="DHPS"/>
    <property type="match status" value="1"/>
</dbReference>
<dbReference type="UniPathway" id="UPA00077">
    <property type="reaction ID" value="UER00155"/>
</dbReference>
<name>A0A420IZB8_9PEZI</name>
<organism evidence="26 27">
    <name type="scientific">Golovinomyces cichoracearum</name>
    <dbReference type="NCBI Taxonomy" id="62708"/>
    <lineage>
        <taxon>Eukaryota</taxon>
        <taxon>Fungi</taxon>
        <taxon>Dikarya</taxon>
        <taxon>Ascomycota</taxon>
        <taxon>Pezizomycotina</taxon>
        <taxon>Leotiomycetes</taxon>
        <taxon>Erysiphales</taxon>
        <taxon>Erysiphaceae</taxon>
        <taxon>Golovinomyces</taxon>
    </lineage>
</organism>
<dbReference type="Pfam" id="PF00809">
    <property type="entry name" value="Pterin_bind"/>
    <property type="match status" value="1"/>
</dbReference>
<gene>
    <name evidence="26" type="ORF">GcM1_198015</name>
</gene>
<comment type="catalytic activity">
    <reaction evidence="1">
        <text>(7,8-dihydropterin-6-yl)methyl diphosphate + 4-aminobenzoate = 7,8-dihydropteroate + diphosphate</text>
        <dbReference type="Rhea" id="RHEA:19949"/>
        <dbReference type="ChEBI" id="CHEBI:17836"/>
        <dbReference type="ChEBI" id="CHEBI:17839"/>
        <dbReference type="ChEBI" id="CHEBI:33019"/>
        <dbReference type="ChEBI" id="CHEBI:72950"/>
        <dbReference type="EC" id="2.5.1.15"/>
    </reaction>
</comment>
<evidence type="ECO:0000259" key="25">
    <source>
        <dbReference type="PROSITE" id="PS50972"/>
    </source>
</evidence>
<dbReference type="InterPro" id="IPR011005">
    <property type="entry name" value="Dihydropteroate_synth-like_sf"/>
</dbReference>
<evidence type="ECO:0000256" key="19">
    <source>
        <dbReference type="ARBA" id="ARBA00022909"/>
    </source>
</evidence>
<evidence type="ECO:0000256" key="22">
    <source>
        <dbReference type="ARBA" id="ARBA00061548"/>
    </source>
</evidence>
<dbReference type="InterPro" id="IPR035907">
    <property type="entry name" value="Hppk_sf"/>
</dbReference>
<dbReference type="NCBIfam" id="TIGR01498">
    <property type="entry name" value="folK"/>
    <property type="match status" value="1"/>
</dbReference>
<evidence type="ECO:0000256" key="14">
    <source>
        <dbReference type="ARBA" id="ARBA00022723"/>
    </source>
</evidence>
<keyword evidence="19" id="KW-0289">Folate biosynthesis</keyword>
<dbReference type="Pfam" id="PF01288">
    <property type="entry name" value="HPPK"/>
    <property type="match status" value="1"/>
</dbReference>
<proteinExistence type="inferred from homology"/>
<dbReference type="Gene3D" id="3.30.70.560">
    <property type="entry name" value="7,8-Dihydro-6-hydroxymethylpterin-pyrophosphokinase HPPK"/>
    <property type="match status" value="1"/>
</dbReference>
<dbReference type="GO" id="GO:0003848">
    <property type="term" value="F:2-amino-4-hydroxy-6-hydroxymethyldihydropteridine diphosphokinase activity"/>
    <property type="evidence" value="ECO:0007669"/>
    <property type="project" value="UniProtKB-EC"/>
</dbReference>
<dbReference type="PANTHER" id="PTHR20941:SF1">
    <property type="entry name" value="FOLIC ACID SYNTHESIS PROTEIN FOL1"/>
    <property type="match status" value="1"/>
</dbReference>
<evidence type="ECO:0000256" key="16">
    <source>
        <dbReference type="ARBA" id="ARBA00022777"/>
    </source>
</evidence>
<evidence type="ECO:0000313" key="26">
    <source>
        <dbReference type="EMBL" id="RKF79899.1"/>
    </source>
</evidence>
<evidence type="ECO:0000313" key="27">
    <source>
        <dbReference type="Proteomes" id="UP000285326"/>
    </source>
</evidence>
<dbReference type="SUPFAM" id="SSF55083">
    <property type="entry name" value="6-hydroxymethyl-7,8-dihydropterin pyrophosphokinase, HPPK"/>
    <property type="match status" value="1"/>
</dbReference>
<evidence type="ECO:0000256" key="21">
    <source>
        <dbReference type="ARBA" id="ARBA00058009"/>
    </source>
</evidence>
<comment type="similarity">
    <text evidence="8">In the N-terminal section; belongs to the DHNA family.</text>
</comment>
<dbReference type="PANTHER" id="PTHR20941">
    <property type="entry name" value="FOLATE SYNTHESIS PROTEINS"/>
    <property type="match status" value="1"/>
</dbReference>
<dbReference type="EC" id="4.1.2.25" evidence="11"/>
<keyword evidence="15" id="KW-0547">Nucleotide-binding</keyword>